<proteinExistence type="predicted"/>
<keyword evidence="1" id="KW-0472">Membrane</keyword>
<keyword evidence="1" id="KW-0812">Transmembrane</keyword>
<sequence length="272" mass="32036">MAPYEALYGRKCRSPLHWDLDDHKQSRGDNREKMLQPELVQEAIDKVHLYAKEFRLLKQGRRVMPITEEEIWSFLLVIEYFLRFPQEGNYTVRKRNKLKPRIHDVFHVSHLKKYYPDPSHILQPDTVELEEDLSYQERPIRILDKKIQELRNRRIPLVKVLWQNHGVEEATWEREDELRRNHPELFNEPTGEISTLNNRELDNYWTHVIGPWAGWFAGHAGVAASRGSVVQFQFKCPITHRWRLSVVVIGAAMFLGMALLSVTGSLPARGIR</sequence>
<dbReference type="PANTHER" id="PTHR46148">
    <property type="entry name" value="CHROMO DOMAIN-CONTAINING PROTEIN"/>
    <property type="match status" value="1"/>
</dbReference>
<reference evidence="2" key="2">
    <citation type="journal article" date="2024" name="Plant">
        <title>Genomic evolution and insights into agronomic trait innovations of Sesamum species.</title>
        <authorList>
            <person name="Miao H."/>
            <person name="Wang L."/>
            <person name="Qu L."/>
            <person name="Liu H."/>
            <person name="Sun Y."/>
            <person name="Le M."/>
            <person name="Wang Q."/>
            <person name="Wei S."/>
            <person name="Zheng Y."/>
            <person name="Lin W."/>
            <person name="Duan Y."/>
            <person name="Cao H."/>
            <person name="Xiong S."/>
            <person name="Wang X."/>
            <person name="Wei L."/>
            <person name="Li C."/>
            <person name="Ma Q."/>
            <person name="Ju M."/>
            <person name="Zhao R."/>
            <person name="Li G."/>
            <person name="Mu C."/>
            <person name="Tian Q."/>
            <person name="Mei H."/>
            <person name="Zhang T."/>
            <person name="Gao T."/>
            <person name="Zhang H."/>
        </authorList>
    </citation>
    <scope>NUCLEOTIDE SEQUENCE</scope>
    <source>
        <strain evidence="2">G02</strain>
    </source>
</reference>
<feature type="transmembrane region" description="Helical" evidence="1">
    <location>
        <begin position="242"/>
        <end position="262"/>
    </location>
</feature>
<organism evidence="2">
    <name type="scientific">Sesamum radiatum</name>
    <name type="common">Black benniseed</name>
    <dbReference type="NCBI Taxonomy" id="300843"/>
    <lineage>
        <taxon>Eukaryota</taxon>
        <taxon>Viridiplantae</taxon>
        <taxon>Streptophyta</taxon>
        <taxon>Embryophyta</taxon>
        <taxon>Tracheophyta</taxon>
        <taxon>Spermatophyta</taxon>
        <taxon>Magnoliopsida</taxon>
        <taxon>eudicotyledons</taxon>
        <taxon>Gunneridae</taxon>
        <taxon>Pentapetalae</taxon>
        <taxon>asterids</taxon>
        <taxon>lamiids</taxon>
        <taxon>Lamiales</taxon>
        <taxon>Pedaliaceae</taxon>
        <taxon>Sesamum</taxon>
    </lineage>
</organism>
<dbReference type="InterPro" id="IPR016197">
    <property type="entry name" value="Chromo-like_dom_sf"/>
</dbReference>
<evidence type="ECO:0000256" key="1">
    <source>
        <dbReference type="SAM" id="Phobius"/>
    </source>
</evidence>
<accession>A0AAW2S135</accession>
<name>A0AAW2S135_SESRA</name>
<evidence type="ECO:0008006" key="3">
    <source>
        <dbReference type="Google" id="ProtNLM"/>
    </source>
</evidence>
<dbReference type="EMBL" id="JACGWJ010000012">
    <property type="protein sequence ID" value="KAL0386067.1"/>
    <property type="molecule type" value="Genomic_DNA"/>
</dbReference>
<gene>
    <name evidence="2" type="ORF">Sradi_3001000</name>
</gene>
<dbReference type="AlphaFoldDB" id="A0AAW2S135"/>
<comment type="caution">
    <text evidence="2">The sequence shown here is derived from an EMBL/GenBank/DDBJ whole genome shotgun (WGS) entry which is preliminary data.</text>
</comment>
<evidence type="ECO:0000313" key="2">
    <source>
        <dbReference type="EMBL" id="KAL0386067.1"/>
    </source>
</evidence>
<reference evidence="2" key="1">
    <citation type="submission" date="2020-06" db="EMBL/GenBank/DDBJ databases">
        <authorList>
            <person name="Li T."/>
            <person name="Hu X."/>
            <person name="Zhang T."/>
            <person name="Song X."/>
            <person name="Zhang H."/>
            <person name="Dai N."/>
            <person name="Sheng W."/>
            <person name="Hou X."/>
            <person name="Wei L."/>
        </authorList>
    </citation>
    <scope>NUCLEOTIDE SEQUENCE</scope>
    <source>
        <strain evidence="2">G02</strain>
        <tissue evidence="2">Leaf</tissue>
    </source>
</reference>
<dbReference type="SUPFAM" id="SSF54160">
    <property type="entry name" value="Chromo domain-like"/>
    <property type="match status" value="1"/>
</dbReference>
<keyword evidence="1" id="KW-1133">Transmembrane helix</keyword>
<protein>
    <recommendedName>
        <fullName evidence="3">Chromo domain-containing protein</fullName>
    </recommendedName>
</protein>
<dbReference type="PANTHER" id="PTHR46148:SF57">
    <property type="entry name" value="OS12G0499874 PROTEIN"/>
    <property type="match status" value="1"/>
</dbReference>